<name>Q2GN32_CHAGB</name>
<accession>Q2GN32</accession>
<dbReference type="RefSeq" id="XP_001228549.1">
    <property type="nucleotide sequence ID" value="XM_001228548.1"/>
</dbReference>
<dbReference type="InParanoid" id="Q2GN32"/>
<reference evidence="3" key="1">
    <citation type="journal article" date="2015" name="Genome Announc.">
        <title>Draft genome sequence of the cellulolytic fungus Chaetomium globosum.</title>
        <authorList>
            <person name="Cuomo C.A."/>
            <person name="Untereiner W.A."/>
            <person name="Ma L.-J."/>
            <person name="Grabherr M."/>
            <person name="Birren B.W."/>
        </authorList>
    </citation>
    <scope>NUCLEOTIDE SEQUENCE [LARGE SCALE GENOMIC DNA]</scope>
    <source>
        <strain evidence="3">ATCC 6205 / CBS 148.51 / DSM 1962 / NBRC 6347 / NRRL 1970</strain>
    </source>
</reference>
<feature type="compositionally biased region" description="Polar residues" evidence="1">
    <location>
        <begin position="94"/>
        <end position="111"/>
    </location>
</feature>
<feature type="compositionally biased region" description="Basic and acidic residues" evidence="1">
    <location>
        <begin position="119"/>
        <end position="137"/>
    </location>
</feature>
<feature type="compositionally biased region" description="Low complexity" evidence="1">
    <location>
        <begin position="12"/>
        <end position="21"/>
    </location>
</feature>
<dbReference type="AlphaFoldDB" id="Q2GN32"/>
<dbReference type="EMBL" id="CH408035">
    <property type="protein sequence ID" value="EAQ84218.1"/>
    <property type="molecule type" value="Genomic_DNA"/>
</dbReference>
<evidence type="ECO:0000313" key="3">
    <source>
        <dbReference type="Proteomes" id="UP000001056"/>
    </source>
</evidence>
<dbReference type="HOGENOM" id="CLU_1660532_0_0_1"/>
<feature type="compositionally biased region" description="Low complexity" evidence="1">
    <location>
        <begin position="70"/>
        <end position="93"/>
    </location>
</feature>
<feature type="compositionally biased region" description="Basic and acidic residues" evidence="1">
    <location>
        <begin position="145"/>
        <end position="159"/>
    </location>
</feature>
<keyword evidence="3" id="KW-1185">Reference proteome</keyword>
<protein>
    <submittedName>
        <fullName evidence="2">Uncharacterized protein</fullName>
    </submittedName>
</protein>
<sequence length="159" mass="16950">MSRLLPLRHALPRTLSRTTTPRTPPRTPTSSPSARLASSFLQTGPSPPRLPADQQAEFERLQRAAEAALSSHTTIPASASSASAPPSDPLTTSRHVSTPSGAQTQNSNTNRSDCDCGGDGDRRAGPERGQFQRRDAQGRAARVCRRQEPGDGRGGRAEE</sequence>
<dbReference type="OrthoDB" id="201362at2759"/>
<gene>
    <name evidence="2" type="ORF">CHGG_10622</name>
</gene>
<evidence type="ECO:0000256" key="1">
    <source>
        <dbReference type="SAM" id="MobiDB-lite"/>
    </source>
</evidence>
<dbReference type="Proteomes" id="UP000001056">
    <property type="component" value="Unassembled WGS sequence"/>
</dbReference>
<dbReference type="GeneID" id="4396267"/>
<organism evidence="2 3">
    <name type="scientific">Chaetomium globosum (strain ATCC 6205 / CBS 148.51 / DSM 1962 / NBRC 6347 / NRRL 1970)</name>
    <name type="common">Soil fungus</name>
    <dbReference type="NCBI Taxonomy" id="306901"/>
    <lineage>
        <taxon>Eukaryota</taxon>
        <taxon>Fungi</taxon>
        <taxon>Dikarya</taxon>
        <taxon>Ascomycota</taxon>
        <taxon>Pezizomycotina</taxon>
        <taxon>Sordariomycetes</taxon>
        <taxon>Sordariomycetidae</taxon>
        <taxon>Sordariales</taxon>
        <taxon>Chaetomiaceae</taxon>
        <taxon>Chaetomium</taxon>
    </lineage>
</organism>
<evidence type="ECO:0000313" key="2">
    <source>
        <dbReference type="EMBL" id="EAQ84218.1"/>
    </source>
</evidence>
<feature type="region of interest" description="Disordered" evidence="1">
    <location>
        <begin position="1"/>
        <end position="159"/>
    </location>
</feature>
<dbReference type="VEuPathDB" id="FungiDB:CHGG_10622"/>
<proteinExistence type="predicted"/>